<dbReference type="RefSeq" id="WP_149768363.1">
    <property type="nucleotide sequence ID" value="NZ_VDFQ02000001.1"/>
</dbReference>
<name>A0A5Q6S4R6_9ACTN</name>
<dbReference type="EMBL" id="VDFQ02000001">
    <property type="protein sequence ID" value="KAA1425189.1"/>
    <property type="molecule type" value="Genomic_DNA"/>
</dbReference>
<comment type="caution">
    <text evidence="1">The sequence shown here is derived from an EMBL/GenBank/DDBJ whole genome shotgun (WGS) entry which is preliminary data.</text>
</comment>
<dbReference type="AlphaFoldDB" id="A0A5Q6S4R6"/>
<organism evidence="1 2">
    <name type="scientific">Mumia zhuanghuii</name>
    <dbReference type="NCBI Taxonomy" id="2585211"/>
    <lineage>
        <taxon>Bacteria</taxon>
        <taxon>Bacillati</taxon>
        <taxon>Actinomycetota</taxon>
        <taxon>Actinomycetes</taxon>
        <taxon>Propionibacteriales</taxon>
        <taxon>Nocardioidaceae</taxon>
        <taxon>Mumia</taxon>
    </lineage>
</organism>
<dbReference type="Proteomes" id="UP000307768">
    <property type="component" value="Unassembled WGS sequence"/>
</dbReference>
<dbReference type="OrthoDB" id="9778153at2"/>
<gene>
    <name evidence="1" type="ORF">FE697_004765</name>
</gene>
<evidence type="ECO:0000313" key="2">
    <source>
        <dbReference type="Proteomes" id="UP000307768"/>
    </source>
</evidence>
<evidence type="ECO:0008006" key="3">
    <source>
        <dbReference type="Google" id="ProtNLM"/>
    </source>
</evidence>
<accession>A0A5Q6S4R6</accession>
<proteinExistence type="predicted"/>
<sequence length="323" mass="32925">MSTVPPWLHALVDDAAVFPPGNASLPDAVQSHREHRASALADLVGPLVLPADGVEGFRLASLAQPADGAHAQPADGAHAQPADGVEGFRLAAHAQPADGAHAQPADKALDVALVGTPDELAAAGPQVAATPSLRLTAVAARVPVGTRHAVDEAVATLRKGIGDTTPIALELPLAGADLDTAWRDAVAAASTHGVRVKLRTGGPTPEAFPTPHELATAVTSLVAQGVAFQCTAGLHHAVRAEDPDDGLVHHGFLNVLLATRASADGADVRTVATILGERSVDVLVEDVHAVGPDALTEARRWFTSFGSCSIAEPVADLRALGLL</sequence>
<reference evidence="1 2" key="1">
    <citation type="submission" date="2019-09" db="EMBL/GenBank/DDBJ databases">
        <title>Mumia zhuanghuii sp. nov. isolated from the intestinal contents of plateau pika (Ochotona curzoniae) in the Qinghai-Tibet plateau of China.</title>
        <authorList>
            <person name="Tian Z."/>
        </authorList>
    </citation>
    <scope>NUCLEOTIDE SEQUENCE [LARGE SCALE GENOMIC DNA]</scope>
    <source>
        <strain evidence="2">350</strain>
    </source>
</reference>
<protein>
    <recommendedName>
        <fullName evidence="3">Transaldolase</fullName>
    </recommendedName>
</protein>
<evidence type="ECO:0000313" key="1">
    <source>
        <dbReference type="EMBL" id="KAA1425189.1"/>
    </source>
</evidence>